<feature type="compositionally biased region" description="Pro residues" evidence="3">
    <location>
        <begin position="239"/>
        <end position="272"/>
    </location>
</feature>
<keyword evidence="8" id="KW-1185">Reference proteome</keyword>
<feature type="domain" description="FimV N-terminal" evidence="6">
    <location>
        <begin position="22"/>
        <end position="124"/>
    </location>
</feature>
<feature type="compositionally biased region" description="Basic and acidic residues" evidence="3">
    <location>
        <begin position="219"/>
        <end position="238"/>
    </location>
</feature>
<proteinExistence type="predicted"/>
<feature type="chain" id="PRO_5005377326" description="FimV N-terminal domain-containing protein" evidence="5">
    <location>
        <begin position="20"/>
        <end position="791"/>
    </location>
</feature>
<evidence type="ECO:0000256" key="2">
    <source>
        <dbReference type="SAM" id="Coils"/>
    </source>
</evidence>
<keyword evidence="4" id="KW-0812">Transmembrane</keyword>
<feature type="coiled-coil region" evidence="2">
    <location>
        <begin position="328"/>
        <end position="376"/>
    </location>
</feature>
<dbReference type="NCBIfam" id="TIGR03505">
    <property type="entry name" value="FimV_core"/>
    <property type="match status" value="1"/>
</dbReference>
<dbReference type="CDD" id="cd00118">
    <property type="entry name" value="LysM"/>
    <property type="match status" value="1"/>
</dbReference>
<dbReference type="InterPro" id="IPR036779">
    <property type="entry name" value="LysM_dom_sf"/>
</dbReference>
<protein>
    <recommendedName>
        <fullName evidence="6">FimV N-terminal domain-containing protein</fullName>
    </recommendedName>
</protein>
<dbReference type="InterPro" id="IPR020011">
    <property type="entry name" value="FimV_C"/>
</dbReference>
<dbReference type="InterPro" id="IPR020012">
    <property type="entry name" value="LysM_FimV"/>
</dbReference>
<keyword evidence="1" id="KW-0945">Host-virus interaction</keyword>
<dbReference type="STRING" id="713585.THITH_10780"/>
<evidence type="ECO:0000256" key="4">
    <source>
        <dbReference type="SAM" id="Phobius"/>
    </source>
</evidence>
<gene>
    <name evidence="7" type="ORF">THITH_10780</name>
</gene>
<evidence type="ECO:0000259" key="6">
    <source>
        <dbReference type="Pfam" id="PF25800"/>
    </source>
</evidence>
<dbReference type="PANTHER" id="PTHR13037">
    <property type="entry name" value="FORMIN"/>
    <property type="match status" value="1"/>
</dbReference>
<feature type="signal peptide" evidence="5">
    <location>
        <begin position="1"/>
        <end position="19"/>
    </location>
</feature>
<dbReference type="Gene3D" id="3.10.350.10">
    <property type="entry name" value="LysM domain"/>
    <property type="match status" value="1"/>
</dbReference>
<feature type="region of interest" description="Disordered" evidence="3">
    <location>
        <begin position="212"/>
        <end position="292"/>
    </location>
</feature>
<evidence type="ECO:0000256" key="3">
    <source>
        <dbReference type="SAM" id="MobiDB-lite"/>
    </source>
</evidence>
<keyword evidence="5" id="KW-0732">Signal</keyword>
<dbReference type="NCBIfam" id="TIGR03504">
    <property type="entry name" value="FimV_Cterm"/>
    <property type="match status" value="1"/>
</dbReference>
<evidence type="ECO:0000313" key="8">
    <source>
        <dbReference type="Proteomes" id="UP000005289"/>
    </source>
</evidence>
<keyword evidence="4" id="KW-1133">Transmembrane helix</keyword>
<evidence type="ECO:0000256" key="5">
    <source>
        <dbReference type="SAM" id="SignalP"/>
    </source>
</evidence>
<evidence type="ECO:0000256" key="1">
    <source>
        <dbReference type="ARBA" id="ARBA00022581"/>
    </source>
</evidence>
<dbReference type="AlphaFoldDB" id="W0DT82"/>
<keyword evidence="4" id="KW-0472">Membrane</keyword>
<feature type="compositionally biased region" description="Basic and acidic residues" evidence="3">
    <location>
        <begin position="776"/>
        <end position="791"/>
    </location>
</feature>
<reference evidence="7 8" key="1">
    <citation type="submission" date="2013-12" db="EMBL/GenBank/DDBJ databases">
        <authorList>
            <consortium name="DOE Joint Genome Institute"/>
            <person name="Muyzer G."/>
            <person name="Huntemann M."/>
            <person name="Han J."/>
            <person name="Chen A."/>
            <person name="Kyrpides N."/>
            <person name="Mavromatis K."/>
            <person name="Markowitz V."/>
            <person name="Palaniappan K."/>
            <person name="Ivanova N."/>
            <person name="Schaumberg A."/>
            <person name="Pati A."/>
            <person name="Liolios K."/>
            <person name="Nordberg H.P."/>
            <person name="Cantor M.N."/>
            <person name="Hua S.X."/>
            <person name="Woyke T."/>
        </authorList>
    </citation>
    <scope>NUCLEOTIDE SEQUENCE [LARGE SCALE GENOMIC DNA]</scope>
    <source>
        <strain evidence="7 8">ARh 1</strain>
    </source>
</reference>
<feature type="region of interest" description="Disordered" evidence="3">
    <location>
        <begin position="771"/>
        <end position="791"/>
    </location>
</feature>
<dbReference type="OrthoDB" id="5298707at2"/>
<feature type="compositionally biased region" description="Basic and acidic residues" evidence="3">
    <location>
        <begin position="661"/>
        <end position="677"/>
    </location>
</feature>
<dbReference type="RefSeq" id="WP_006748155.1">
    <property type="nucleotide sequence ID" value="NZ_CP007029.1"/>
</dbReference>
<organism evidence="7 8">
    <name type="scientific">Thioalkalivibrio paradoxus ARh 1</name>
    <dbReference type="NCBI Taxonomy" id="713585"/>
    <lineage>
        <taxon>Bacteria</taxon>
        <taxon>Pseudomonadati</taxon>
        <taxon>Pseudomonadota</taxon>
        <taxon>Gammaproteobacteria</taxon>
        <taxon>Chromatiales</taxon>
        <taxon>Ectothiorhodospiraceae</taxon>
        <taxon>Thioalkalivibrio</taxon>
    </lineage>
</organism>
<feature type="compositionally biased region" description="Basic and acidic residues" evidence="3">
    <location>
        <begin position="684"/>
        <end position="696"/>
    </location>
</feature>
<dbReference type="InterPro" id="IPR038440">
    <property type="entry name" value="FimV_C_sf"/>
</dbReference>
<keyword evidence="2" id="KW-0175">Coiled coil</keyword>
<dbReference type="InterPro" id="IPR018392">
    <property type="entry name" value="LysM"/>
</dbReference>
<dbReference type="Gene3D" id="1.20.58.2200">
    <property type="match status" value="1"/>
</dbReference>
<feature type="region of interest" description="Disordered" evidence="3">
    <location>
        <begin position="599"/>
        <end position="738"/>
    </location>
</feature>
<feature type="transmembrane region" description="Helical" evidence="4">
    <location>
        <begin position="402"/>
        <end position="422"/>
    </location>
</feature>
<evidence type="ECO:0000313" key="7">
    <source>
        <dbReference type="EMBL" id="AHF00159.1"/>
    </source>
</evidence>
<dbReference type="InterPro" id="IPR057840">
    <property type="entry name" value="FimV_N"/>
</dbReference>
<feature type="compositionally biased region" description="Low complexity" evidence="3">
    <location>
        <begin position="445"/>
        <end position="456"/>
    </location>
</feature>
<accession>W0DT82</accession>
<sequence length="791" mass="83605">MRRIIIALTLWLLAGSAMANVSLGDIDVRSFLNQPLQAQVRAEGAALDNVEFRLAPEQDYRRAGLARGALPPDLEIRVEGTGSSRLIRLTTQRPVREPYLGVLLEARWGGGRILREFTLLLDPPVAFEPERSAPPVVTRPAETVPAEPARATTYRVRRGDTLLTIVRQQGYVGVTSEQAMLAILEANPQAFVGGNINQLRADVELRIPAQEDVAARSSDAARAEVRRQTQAWRERTAPRPEPVPASPPPAAPEPVTPAPEEVPPTPDPVPPSEEPEPEAPPADALPTEEPPVDTIDGLEIAMEDRLEILGGPGAPIGAASSQVVEEALLSQQAAMSELREELVALRTELAERDQLLTLVSNELAQLESRMRELQQSAGAGFPGAGQSVGDMAFRDRILADPLLLMMAATMLLLFMLLLVALFRPVRLRQPEGDAGSPGIREAARAAEAPAAPERAPQQPGETRTGSVAGAALAGAAAGTAAGTAAARAPADAPSAVNDQATLGGVPSGEIDVNEGEDDVLADVDLYLAYGMNDQAITALNKAIDGGTDTLEYRMRLLDAHAANNDTDAVRQAAADVRARLGPDDDAARAQVAAVEARFLGEQPQEPQEFATEPDEPEAGDSSVHTGAQDAPEKAVPDPGSLDFDAPEELAPEPETQVEAGQDARRDEDEDHLLRFDVEGLDDDSSARQVDKPHGESEGEGIPALDLPPLEGAEGGSQDADTAAPADTEVAAGVASDTSEVGMKLSLAEAFADLGDREGALALLDEVMPAATQQQKEQADAIRQRLGQEDAG</sequence>
<dbReference type="HOGENOM" id="CLU_019565_0_0_6"/>
<dbReference type="Proteomes" id="UP000005289">
    <property type="component" value="Chromosome"/>
</dbReference>
<dbReference type="KEGG" id="tti:THITH_10780"/>
<dbReference type="PANTHER" id="PTHR13037:SF24">
    <property type="entry name" value="POLYCOMB PROTEIN PCL-RELATED"/>
    <property type="match status" value="1"/>
</dbReference>
<name>W0DT82_9GAMM</name>
<feature type="region of interest" description="Disordered" evidence="3">
    <location>
        <begin position="430"/>
        <end position="466"/>
    </location>
</feature>
<dbReference type="Pfam" id="PF25800">
    <property type="entry name" value="FimV_N"/>
    <property type="match status" value="1"/>
</dbReference>
<dbReference type="EMBL" id="CP007029">
    <property type="protein sequence ID" value="AHF00159.1"/>
    <property type="molecule type" value="Genomic_DNA"/>
</dbReference>